<dbReference type="Proteomes" id="UP000194450">
    <property type="component" value="Unassembled WGS sequence"/>
</dbReference>
<feature type="domain" description="FlgO" evidence="1">
    <location>
        <begin position="53"/>
        <end position="182"/>
    </location>
</feature>
<dbReference type="PROSITE" id="PS51257">
    <property type="entry name" value="PROKAR_LIPOPROTEIN"/>
    <property type="match status" value="1"/>
</dbReference>
<evidence type="ECO:0000313" key="3">
    <source>
        <dbReference type="Proteomes" id="UP000194450"/>
    </source>
</evidence>
<evidence type="ECO:0000313" key="2">
    <source>
        <dbReference type="EMBL" id="SMQ61956.1"/>
    </source>
</evidence>
<protein>
    <recommendedName>
        <fullName evidence="1">FlgO domain-containing protein</fullName>
    </recommendedName>
</protein>
<sequence>MKHLALVITAAVSVGLAGCSSQSEPMTVVAEPTNSAPDYSGNQAMLSSTLAQELAKQLAQPLKQQGDSAKLHLAVTDLVEVTSQYNDATPLSQLFSENLIYALHQQKLRLVDYKTTDYIRVTPQGDFALSRDYMELDEISPVTHMLVGTMAEHNEGFIVNARVVHAQSNTVVSSGQVFIPAVVAQDLRASQGGLLRAGSE</sequence>
<dbReference type="AlphaFoldDB" id="A0A1Y6EHP8"/>
<dbReference type="OrthoDB" id="6116374at2"/>
<dbReference type="EMBL" id="FXWH01000001">
    <property type="protein sequence ID" value="SMQ61956.1"/>
    <property type="molecule type" value="Genomic_DNA"/>
</dbReference>
<dbReference type="Pfam" id="PF17680">
    <property type="entry name" value="FlgO"/>
    <property type="match status" value="1"/>
</dbReference>
<proteinExistence type="predicted"/>
<dbReference type="RefSeq" id="WP_086433804.1">
    <property type="nucleotide sequence ID" value="NZ_FXWH01000001.1"/>
</dbReference>
<name>A0A1Y6EHP8_9GAMM</name>
<dbReference type="InterPro" id="IPR041215">
    <property type="entry name" value="FlgO_dom"/>
</dbReference>
<gene>
    <name evidence="2" type="ORF">SAMN06297229_0638</name>
</gene>
<organism evidence="2 3">
    <name type="scientific">Pseudidiomarina planktonica</name>
    <dbReference type="NCBI Taxonomy" id="1323738"/>
    <lineage>
        <taxon>Bacteria</taxon>
        <taxon>Pseudomonadati</taxon>
        <taxon>Pseudomonadota</taxon>
        <taxon>Gammaproteobacteria</taxon>
        <taxon>Alteromonadales</taxon>
        <taxon>Idiomarinaceae</taxon>
        <taxon>Pseudidiomarina</taxon>
    </lineage>
</organism>
<evidence type="ECO:0000259" key="1">
    <source>
        <dbReference type="Pfam" id="PF17680"/>
    </source>
</evidence>
<accession>A0A1Y6EHP8</accession>
<reference evidence="3" key="1">
    <citation type="submission" date="2017-04" db="EMBL/GenBank/DDBJ databases">
        <authorList>
            <person name="Varghese N."/>
            <person name="Submissions S."/>
        </authorList>
    </citation>
    <scope>NUCLEOTIDE SEQUENCE [LARGE SCALE GENOMIC DNA]</scope>
</reference>
<keyword evidence="3" id="KW-1185">Reference proteome</keyword>